<dbReference type="PANTHER" id="PTHR30069">
    <property type="entry name" value="TONB-DEPENDENT OUTER MEMBRANE RECEPTOR"/>
    <property type="match status" value="1"/>
</dbReference>
<feature type="chain" id="PRO_5003305721" evidence="12">
    <location>
        <begin position="24"/>
        <end position="628"/>
    </location>
</feature>
<evidence type="ECO:0000256" key="12">
    <source>
        <dbReference type="SAM" id="SignalP"/>
    </source>
</evidence>
<dbReference type="SUPFAM" id="SSF56935">
    <property type="entry name" value="Porins"/>
    <property type="match status" value="1"/>
</dbReference>
<comment type="subcellular location">
    <subcellularLocation>
        <location evidence="1 10">Cell outer membrane</location>
        <topology evidence="1 10">Multi-pass membrane protein</topology>
    </subcellularLocation>
</comment>
<dbReference type="GO" id="GO:0015344">
    <property type="term" value="F:siderophore uptake transmembrane transporter activity"/>
    <property type="evidence" value="ECO:0007669"/>
    <property type="project" value="TreeGrafter"/>
</dbReference>
<keyword evidence="7 10" id="KW-0472">Membrane</keyword>
<dbReference type="PANTHER" id="PTHR30069:SF29">
    <property type="entry name" value="HEMOGLOBIN AND HEMOGLOBIN-HAPTOGLOBIN-BINDING PROTEIN 1-RELATED"/>
    <property type="match status" value="1"/>
</dbReference>
<keyword evidence="2 10" id="KW-0813">Transport</keyword>
<keyword evidence="16" id="KW-1185">Reference proteome</keyword>
<sequence>MKENRHYLQRLIQGAILCTASFAAVHTSAQTVVDTTRTYRIGEVVVTGSNNATGRNLLPYTVSTVGSPQLEATGNTQLLSAISGRVPSLFVSERNIFGFGVSNGGSGGIKIRGVGGSPTNAVLMMVDGQPQFAGIYSHHVADFYETEYVDRVEVLRGPGSVLYGSNAMGGVINVITKNAEKDGVHTTLTSQYGSYNTWRSSITNTVRSGKFSSLVSLGYDRTDGLEENFDFKQANVYAKLGYDFSDAWKLRADYSLMNFIGNDPVYPKLSDPESTDIYHQNITRGEASLSLNNYYGNTNGNVRVYYSYGNHYIDDPRHFHSLDDRFGILAYQNIRPWKDAAATVGFDFNTYTGKIPMSGGNAHTEGSMTTISRKSITEYSPYITLSQDLFGGVLILNAGLRMANSDRFDTQWIPQGGFVIHPAEGWMVKASVAKGYRNPSFREMYLYRPANPDLEPEDMMNYEITVGKTFSRYFGMDVTGYYSKGSNLIQTVDMKNVNTGSFINKGIEVTANSRPLDNLSVRATYSYLYTSLDNLTGAPKNQYFLGIGWQALPKFHVDAELRGIGGLYVSGDVEHQDYVLLNMKLTYKVVRALELFAVLDNITNTGYVINRGYEMPGFTAMGGFKLHF</sequence>
<dbReference type="AlphaFoldDB" id="F3PN36"/>
<evidence type="ECO:0000256" key="5">
    <source>
        <dbReference type="ARBA" id="ARBA00022729"/>
    </source>
</evidence>
<evidence type="ECO:0000256" key="10">
    <source>
        <dbReference type="PROSITE-ProRule" id="PRU01360"/>
    </source>
</evidence>
<dbReference type="Gene3D" id="2.40.170.20">
    <property type="entry name" value="TonB-dependent receptor, beta-barrel domain"/>
    <property type="match status" value="1"/>
</dbReference>
<feature type="signal peptide" evidence="12">
    <location>
        <begin position="1"/>
        <end position="23"/>
    </location>
</feature>
<dbReference type="GO" id="GO:0044718">
    <property type="term" value="P:siderophore transmembrane transport"/>
    <property type="evidence" value="ECO:0007669"/>
    <property type="project" value="TreeGrafter"/>
</dbReference>
<accession>F3PN36</accession>
<dbReference type="EMBL" id="AFBN01000004">
    <property type="protein sequence ID" value="EGF59827.1"/>
    <property type="molecule type" value="Genomic_DNA"/>
</dbReference>
<evidence type="ECO:0000256" key="3">
    <source>
        <dbReference type="ARBA" id="ARBA00022452"/>
    </source>
</evidence>
<dbReference type="Gene3D" id="2.170.130.10">
    <property type="entry name" value="TonB-dependent receptor, plug domain"/>
    <property type="match status" value="1"/>
</dbReference>
<dbReference type="Pfam" id="PF07715">
    <property type="entry name" value="Plug"/>
    <property type="match status" value="1"/>
</dbReference>
<dbReference type="Proteomes" id="UP000003416">
    <property type="component" value="Unassembled WGS sequence"/>
</dbReference>
<evidence type="ECO:0000256" key="8">
    <source>
        <dbReference type="ARBA" id="ARBA00023170"/>
    </source>
</evidence>
<evidence type="ECO:0000313" key="16">
    <source>
        <dbReference type="Proteomes" id="UP000003416"/>
    </source>
</evidence>
<keyword evidence="5 12" id="KW-0732">Signal</keyword>
<keyword evidence="4 10" id="KW-0812">Transmembrane</keyword>
<reference evidence="15 16" key="1">
    <citation type="submission" date="2011-02" db="EMBL/GenBank/DDBJ databases">
        <authorList>
            <person name="Weinstock G."/>
            <person name="Sodergren E."/>
            <person name="Clifton S."/>
            <person name="Fulton L."/>
            <person name="Fulton B."/>
            <person name="Courtney L."/>
            <person name="Fronick C."/>
            <person name="Harrison M."/>
            <person name="Strong C."/>
            <person name="Farmer C."/>
            <person name="Delahaunty K."/>
            <person name="Markovic C."/>
            <person name="Hall O."/>
            <person name="Minx P."/>
            <person name="Tomlinson C."/>
            <person name="Mitreva M."/>
            <person name="Hou S."/>
            <person name="Chen J."/>
            <person name="Wollam A."/>
            <person name="Pepin K.H."/>
            <person name="Johnson M."/>
            <person name="Bhonagiri V."/>
            <person name="Zhang X."/>
            <person name="Suruliraj S."/>
            <person name="Warren W."/>
            <person name="Chinwalla A."/>
            <person name="Mardis E.R."/>
            <person name="Wilson R.K."/>
        </authorList>
    </citation>
    <scope>NUCLEOTIDE SEQUENCE [LARGE SCALE GENOMIC DNA]</scope>
    <source>
        <strain evidence="15 16">YIT 12057</strain>
    </source>
</reference>
<evidence type="ECO:0000313" key="15">
    <source>
        <dbReference type="EMBL" id="EGF59827.1"/>
    </source>
</evidence>
<keyword evidence="6 11" id="KW-0798">TonB box</keyword>
<dbReference type="InterPro" id="IPR039426">
    <property type="entry name" value="TonB-dep_rcpt-like"/>
</dbReference>
<dbReference type="GO" id="GO:0009279">
    <property type="term" value="C:cell outer membrane"/>
    <property type="evidence" value="ECO:0007669"/>
    <property type="project" value="UniProtKB-SubCell"/>
</dbReference>
<evidence type="ECO:0000259" key="14">
    <source>
        <dbReference type="Pfam" id="PF07715"/>
    </source>
</evidence>
<evidence type="ECO:0000256" key="1">
    <source>
        <dbReference type="ARBA" id="ARBA00004571"/>
    </source>
</evidence>
<protein>
    <submittedName>
        <fullName evidence="15">TonB-dependent receptor</fullName>
    </submittedName>
</protein>
<dbReference type="STRING" id="763034.HMPREF9446_00121"/>
<dbReference type="CDD" id="cd01347">
    <property type="entry name" value="ligand_gated_channel"/>
    <property type="match status" value="1"/>
</dbReference>
<dbReference type="eggNOG" id="COG4206">
    <property type="taxonomic scope" value="Bacteria"/>
</dbReference>
<keyword evidence="3 10" id="KW-1134">Transmembrane beta strand</keyword>
<evidence type="ECO:0000259" key="13">
    <source>
        <dbReference type="Pfam" id="PF00593"/>
    </source>
</evidence>
<dbReference type="InterPro" id="IPR000531">
    <property type="entry name" value="Beta-barrel_TonB"/>
</dbReference>
<gene>
    <name evidence="15" type="ORF">HMPREF9446_00121</name>
</gene>
<dbReference type="InterPro" id="IPR036942">
    <property type="entry name" value="Beta-barrel_TonB_sf"/>
</dbReference>
<name>F3PN36_9BACE</name>
<keyword evidence="8 15" id="KW-0675">Receptor</keyword>
<comment type="caution">
    <text evidence="15">The sequence shown here is derived from an EMBL/GenBank/DDBJ whole genome shotgun (WGS) entry which is preliminary data.</text>
</comment>
<organism evidence="15 16">
    <name type="scientific">Bacteroides fluxus YIT 12057</name>
    <dbReference type="NCBI Taxonomy" id="763034"/>
    <lineage>
        <taxon>Bacteria</taxon>
        <taxon>Pseudomonadati</taxon>
        <taxon>Bacteroidota</taxon>
        <taxon>Bacteroidia</taxon>
        <taxon>Bacteroidales</taxon>
        <taxon>Bacteroidaceae</taxon>
        <taxon>Bacteroides</taxon>
    </lineage>
</organism>
<feature type="domain" description="TonB-dependent receptor-like beta-barrel" evidence="13">
    <location>
        <begin position="188"/>
        <end position="602"/>
    </location>
</feature>
<evidence type="ECO:0000256" key="11">
    <source>
        <dbReference type="RuleBase" id="RU003357"/>
    </source>
</evidence>
<comment type="similarity">
    <text evidence="10 11">Belongs to the TonB-dependent receptor family.</text>
</comment>
<dbReference type="PROSITE" id="PS52016">
    <property type="entry name" value="TONB_DEPENDENT_REC_3"/>
    <property type="match status" value="1"/>
</dbReference>
<evidence type="ECO:0000256" key="9">
    <source>
        <dbReference type="ARBA" id="ARBA00023237"/>
    </source>
</evidence>
<dbReference type="InterPro" id="IPR012910">
    <property type="entry name" value="Plug_dom"/>
</dbReference>
<dbReference type="GeneID" id="86047968"/>
<evidence type="ECO:0000256" key="4">
    <source>
        <dbReference type="ARBA" id="ARBA00022692"/>
    </source>
</evidence>
<feature type="domain" description="TonB-dependent receptor plug" evidence="14">
    <location>
        <begin position="58"/>
        <end position="171"/>
    </location>
</feature>
<dbReference type="Pfam" id="PF00593">
    <property type="entry name" value="TonB_dep_Rec_b-barrel"/>
    <property type="match status" value="1"/>
</dbReference>
<evidence type="ECO:0000256" key="6">
    <source>
        <dbReference type="ARBA" id="ARBA00023077"/>
    </source>
</evidence>
<dbReference type="InterPro" id="IPR037066">
    <property type="entry name" value="Plug_dom_sf"/>
</dbReference>
<dbReference type="RefSeq" id="WP_009123487.1">
    <property type="nucleotide sequence ID" value="NZ_GL882605.1"/>
</dbReference>
<dbReference type="HOGENOM" id="CLU_008287_18_5_10"/>
<keyword evidence="9 10" id="KW-0998">Cell outer membrane</keyword>
<evidence type="ECO:0000256" key="2">
    <source>
        <dbReference type="ARBA" id="ARBA00022448"/>
    </source>
</evidence>
<evidence type="ECO:0000256" key="7">
    <source>
        <dbReference type="ARBA" id="ARBA00023136"/>
    </source>
</evidence>
<proteinExistence type="inferred from homology"/>